<reference evidence="5 6" key="1">
    <citation type="submission" date="2022-03" db="EMBL/GenBank/DDBJ databases">
        <title>Hymenobactersp. isolated from the air.</title>
        <authorList>
            <person name="Won M."/>
            <person name="Kwon S.-W."/>
        </authorList>
    </citation>
    <scope>NUCLEOTIDE SEQUENCE [LARGE SCALE GENOMIC DNA]</scope>
    <source>
        <strain evidence="5 6">KACC 22596</strain>
    </source>
</reference>
<accession>A0ABY4BBE4</accession>
<evidence type="ECO:0000256" key="3">
    <source>
        <dbReference type="ARBA" id="ARBA00022729"/>
    </source>
</evidence>
<evidence type="ECO:0000313" key="6">
    <source>
        <dbReference type="Proteomes" id="UP000831390"/>
    </source>
</evidence>
<dbReference type="RefSeq" id="WP_243516561.1">
    <property type="nucleotide sequence ID" value="NZ_CP094534.1"/>
</dbReference>
<evidence type="ECO:0000313" key="5">
    <source>
        <dbReference type="EMBL" id="UOE35083.1"/>
    </source>
</evidence>
<evidence type="ECO:0000256" key="1">
    <source>
        <dbReference type="ARBA" id="ARBA00003989"/>
    </source>
</evidence>
<feature type="region of interest" description="Disordered" evidence="4">
    <location>
        <begin position="31"/>
        <end position="50"/>
    </location>
</feature>
<feature type="compositionally biased region" description="Polar residues" evidence="4">
    <location>
        <begin position="40"/>
        <end position="50"/>
    </location>
</feature>
<organism evidence="5 6">
    <name type="scientific">Hymenobacter monticola</name>
    <dbReference type="NCBI Taxonomy" id="1705399"/>
    <lineage>
        <taxon>Bacteria</taxon>
        <taxon>Pseudomonadati</taxon>
        <taxon>Bacteroidota</taxon>
        <taxon>Cytophagia</taxon>
        <taxon>Cytophagales</taxon>
        <taxon>Hymenobacteraceae</taxon>
        <taxon>Hymenobacter</taxon>
    </lineage>
</organism>
<keyword evidence="6" id="KW-1185">Reference proteome</keyword>
<comment type="function">
    <text evidence="1">May be involved in the biogenesis of curli organelles.</text>
</comment>
<dbReference type="InterPro" id="IPR018900">
    <property type="entry name" value="Curli_CsgE"/>
</dbReference>
<dbReference type="Proteomes" id="UP000831390">
    <property type="component" value="Chromosome"/>
</dbReference>
<protein>
    <recommendedName>
        <fullName evidence="2">Curli production assembly/transport component CsgE</fullName>
    </recommendedName>
</protein>
<gene>
    <name evidence="5" type="ORF">MTP16_05400</name>
</gene>
<evidence type="ECO:0000256" key="2">
    <source>
        <dbReference type="ARBA" id="ARBA00014024"/>
    </source>
</evidence>
<evidence type="ECO:0000256" key="4">
    <source>
        <dbReference type="SAM" id="MobiDB-lite"/>
    </source>
</evidence>
<proteinExistence type="predicted"/>
<sequence>MTPTDSLLWWPRLVVAILVLLAGHQVHAQPTRKLPEKRTVTPSTAPQPSNQLSAFKTEEALRMLLRADSIASQRQRAKLGPESSGLVVDQTITKIGHDFYDQFYSRWEAPAGISDFTVIVGEKPSRGNNAIITVTVNDEELLEFPLQGKEDLVAEASQQAVEYAANSLQQAQYLSQQLESGNKQPLESY</sequence>
<dbReference type="EMBL" id="CP094534">
    <property type="protein sequence ID" value="UOE35083.1"/>
    <property type="molecule type" value="Genomic_DNA"/>
</dbReference>
<name>A0ABY4BBE4_9BACT</name>
<dbReference type="Pfam" id="PF10627">
    <property type="entry name" value="CsgE"/>
    <property type="match status" value="1"/>
</dbReference>
<keyword evidence="3" id="KW-0732">Signal</keyword>